<dbReference type="AlphaFoldDB" id="A0A4Z2FSX9"/>
<reference evidence="2 3" key="1">
    <citation type="submission" date="2019-03" db="EMBL/GenBank/DDBJ databases">
        <title>First draft genome of Liparis tanakae, snailfish: a comprehensive survey of snailfish specific genes.</title>
        <authorList>
            <person name="Kim W."/>
            <person name="Song I."/>
            <person name="Jeong J.-H."/>
            <person name="Kim D."/>
            <person name="Kim S."/>
            <person name="Ryu S."/>
            <person name="Song J.Y."/>
            <person name="Lee S.K."/>
        </authorList>
    </citation>
    <scope>NUCLEOTIDE SEQUENCE [LARGE SCALE GENOMIC DNA]</scope>
    <source>
        <tissue evidence="2">Muscle</tissue>
    </source>
</reference>
<evidence type="ECO:0000256" key="1">
    <source>
        <dbReference type="SAM" id="MobiDB-lite"/>
    </source>
</evidence>
<feature type="compositionally biased region" description="Polar residues" evidence="1">
    <location>
        <begin position="70"/>
        <end position="79"/>
    </location>
</feature>
<gene>
    <name evidence="2" type="ORF">EYF80_045759</name>
</gene>
<comment type="caution">
    <text evidence="2">The sequence shown here is derived from an EMBL/GenBank/DDBJ whole genome shotgun (WGS) entry which is preliminary data.</text>
</comment>
<evidence type="ECO:0000313" key="2">
    <source>
        <dbReference type="EMBL" id="TNN44035.1"/>
    </source>
</evidence>
<protein>
    <submittedName>
        <fullName evidence="2">Uncharacterized protein</fullName>
    </submittedName>
</protein>
<organism evidence="2 3">
    <name type="scientific">Liparis tanakae</name>
    <name type="common">Tanaka's snailfish</name>
    <dbReference type="NCBI Taxonomy" id="230148"/>
    <lineage>
        <taxon>Eukaryota</taxon>
        <taxon>Metazoa</taxon>
        <taxon>Chordata</taxon>
        <taxon>Craniata</taxon>
        <taxon>Vertebrata</taxon>
        <taxon>Euteleostomi</taxon>
        <taxon>Actinopterygii</taxon>
        <taxon>Neopterygii</taxon>
        <taxon>Teleostei</taxon>
        <taxon>Neoteleostei</taxon>
        <taxon>Acanthomorphata</taxon>
        <taxon>Eupercaria</taxon>
        <taxon>Perciformes</taxon>
        <taxon>Cottioidei</taxon>
        <taxon>Cottales</taxon>
        <taxon>Liparidae</taxon>
        <taxon>Liparis</taxon>
    </lineage>
</organism>
<name>A0A4Z2FSX9_9TELE</name>
<dbReference type="Proteomes" id="UP000314294">
    <property type="component" value="Unassembled WGS sequence"/>
</dbReference>
<accession>A0A4Z2FSX9</accession>
<feature type="region of interest" description="Disordered" evidence="1">
    <location>
        <begin position="59"/>
        <end position="85"/>
    </location>
</feature>
<sequence length="85" mass="9575">MTSSSEGFVTSKWRLREGRLSLVRIYQIFTNQGPKDTTPNFHLLSARLLALAKSEPRSAGFSIPTRIRNPEQQKQQQAGDSEPSE</sequence>
<dbReference type="EMBL" id="SRLO01000928">
    <property type="protein sequence ID" value="TNN44035.1"/>
    <property type="molecule type" value="Genomic_DNA"/>
</dbReference>
<keyword evidence="3" id="KW-1185">Reference proteome</keyword>
<proteinExistence type="predicted"/>
<evidence type="ECO:0000313" key="3">
    <source>
        <dbReference type="Proteomes" id="UP000314294"/>
    </source>
</evidence>